<dbReference type="EMBL" id="FQUZ01000001">
    <property type="protein sequence ID" value="SHE29633.1"/>
    <property type="molecule type" value="Genomic_DNA"/>
</dbReference>
<sequence>MTSPLVEGILNQLRGGSLQQISSQLGASPQQAENAIGAALPLLLGALGHNAQQPGGAQALFGALLRDHGGAAAPASAGSSASAGGLDIGGLLGSLLGGGSAAGAARQLNGEGILQHIFGNRLPQAENQLGQASGLDAAGIHKLLVLLAPIVLGYLGRQVAQGQASSADGLGSLLGQERRQIEQQGGAGGLLAAVLDQDGDGKLGVGDLLKLGAGFLNRR</sequence>
<keyword evidence="2" id="KW-1185">Reference proteome</keyword>
<reference evidence="1 2" key="1">
    <citation type="submission" date="2016-11" db="EMBL/GenBank/DDBJ databases">
        <authorList>
            <person name="Jaros S."/>
            <person name="Januszkiewicz K."/>
            <person name="Wedrychowicz H."/>
        </authorList>
    </citation>
    <scope>NUCLEOTIDE SEQUENCE [LARGE SCALE GENOMIC DNA]</scope>
    <source>
        <strain evidence="1 2">DSM 16112</strain>
    </source>
</reference>
<dbReference type="InterPro" id="IPR018247">
    <property type="entry name" value="EF_Hand_1_Ca_BS"/>
</dbReference>
<dbReference type="AlphaFoldDB" id="A0A1M4SBM1"/>
<evidence type="ECO:0000313" key="2">
    <source>
        <dbReference type="Proteomes" id="UP000184327"/>
    </source>
</evidence>
<dbReference type="InterPro" id="IPR009282">
    <property type="entry name" value="DUF937"/>
</dbReference>
<evidence type="ECO:0000313" key="1">
    <source>
        <dbReference type="EMBL" id="SHE29633.1"/>
    </source>
</evidence>
<dbReference type="RefSeq" id="WP_073353510.1">
    <property type="nucleotide sequence ID" value="NZ_FQUZ01000001.1"/>
</dbReference>
<name>A0A1M4SBM1_9BURK</name>
<dbReference type="Pfam" id="PF06078">
    <property type="entry name" value="DUF937"/>
    <property type="match status" value="1"/>
</dbReference>
<organism evidence="1 2">
    <name type="scientific">Lampropedia hyalina DSM 16112</name>
    <dbReference type="NCBI Taxonomy" id="1122156"/>
    <lineage>
        <taxon>Bacteria</taxon>
        <taxon>Pseudomonadati</taxon>
        <taxon>Pseudomonadota</taxon>
        <taxon>Betaproteobacteria</taxon>
        <taxon>Burkholderiales</taxon>
        <taxon>Comamonadaceae</taxon>
        <taxon>Lampropedia</taxon>
    </lineage>
</organism>
<dbReference type="OrthoDB" id="8812842at2"/>
<protein>
    <recommendedName>
        <fullName evidence="3">Calcium-binding protein</fullName>
    </recommendedName>
</protein>
<dbReference type="STRING" id="1122156.SAMN02745117_00068"/>
<dbReference type="Proteomes" id="UP000184327">
    <property type="component" value="Unassembled WGS sequence"/>
</dbReference>
<proteinExistence type="predicted"/>
<gene>
    <name evidence="1" type="ORF">SAMN02745117_00068</name>
</gene>
<dbReference type="PROSITE" id="PS00018">
    <property type="entry name" value="EF_HAND_1"/>
    <property type="match status" value="1"/>
</dbReference>
<evidence type="ECO:0008006" key="3">
    <source>
        <dbReference type="Google" id="ProtNLM"/>
    </source>
</evidence>
<accession>A0A1M4SBM1</accession>